<dbReference type="OrthoDB" id="8052806at2759"/>
<accession>N6U795</accession>
<dbReference type="OMA" id="THFWETE"/>
<proteinExistence type="predicted"/>
<sequence length="202" mass="23767">MTHFWETEKVPEVFREYTSEQEACESLFQDSLQIIDDQYQVKLPLKQIAIKRFQFLEKRFNRNPKLYFQYQSFINEYLKLNHAKIVDYNKDDLNNGSIYFMAHHPVIREDKNTTKLRVVFDGIMKSKAFLATRCLVELAPTKKVQFPLALKDLLNNTINILNNNTNTYVDDILTGSDTIEDAINLKHELISSLNLRSFSLHK</sequence>
<gene>
    <name evidence="1" type="ORF">YQE_08946</name>
</gene>
<evidence type="ECO:0000313" key="1">
    <source>
        <dbReference type="EMBL" id="ENN74467.1"/>
    </source>
</evidence>
<reference evidence="1" key="1">
    <citation type="journal article" date="2013" name="Genome Biol.">
        <title>Draft genome of the mountain pine beetle, Dendroctonus ponderosae Hopkins, a major forest pest.</title>
        <authorList>
            <person name="Keeling C.I."/>
            <person name="Yuen M.M."/>
            <person name="Liao N.Y."/>
            <person name="Docking T.R."/>
            <person name="Chan S.K."/>
            <person name="Taylor G.A."/>
            <person name="Palmquist D.L."/>
            <person name="Jackman S.D."/>
            <person name="Nguyen A."/>
            <person name="Li M."/>
            <person name="Henderson H."/>
            <person name="Janes J.K."/>
            <person name="Zhao Y."/>
            <person name="Pandoh P."/>
            <person name="Moore R."/>
            <person name="Sperling F.A."/>
            <person name="Huber D.P."/>
            <person name="Birol I."/>
            <person name="Jones S.J."/>
            <person name="Bohlmann J."/>
        </authorList>
    </citation>
    <scope>NUCLEOTIDE SEQUENCE</scope>
</reference>
<protein>
    <submittedName>
        <fullName evidence="1">Uncharacterized protein</fullName>
    </submittedName>
</protein>
<feature type="non-terminal residue" evidence="1">
    <location>
        <position position="1"/>
    </location>
</feature>
<feature type="non-terminal residue" evidence="1">
    <location>
        <position position="202"/>
    </location>
</feature>
<dbReference type="EMBL" id="KB741053">
    <property type="protein sequence ID" value="ENN74467.1"/>
    <property type="molecule type" value="Genomic_DNA"/>
</dbReference>
<name>N6U795_DENPD</name>
<dbReference type="AlphaFoldDB" id="N6U795"/>
<dbReference type="HOGENOM" id="CLU_1357637_0_0_1"/>
<organism evidence="1">
    <name type="scientific">Dendroctonus ponderosae</name>
    <name type="common">Mountain pine beetle</name>
    <dbReference type="NCBI Taxonomy" id="77166"/>
    <lineage>
        <taxon>Eukaryota</taxon>
        <taxon>Metazoa</taxon>
        <taxon>Ecdysozoa</taxon>
        <taxon>Arthropoda</taxon>
        <taxon>Hexapoda</taxon>
        <taxon>Insecta</taxon>
        <taxon>Pterygota</taxon>
        <taxon>Neoptera</taxon>
        <taxon>Endopterygota</taxon>
        <taxon>Coleoptera</taxon>
        <taxon>Polyphaga</taxon>
        <taxon>Cucujiformia</taxon>
        <taxon>Curculionidae</taxon>
        <taxon>Scolytinae</taxon>
        <taxon>Dendroctonus</taxon>
    </lineage>
</organism>